<dbReference type="Pfam" id="PF00132">
    <property type="entry name" value="Hexapep"/>
    <property type="match status" value="1"/>
</dbReference>
<dbReference type="PROSITE" id="PS00101">
    <property type="entry name" value="HEXAPEP_TRANSFERASES"/>
    <property type="match status" value="1"/>
</dbReference>
<dbReference type="EMBL" id="JAHKRT010000005">
    <property type="protein sequence ID" value="MBU3078401.1"/>
    <property type="molecule type" value="Genomic_DNA"/>
</dbReference>
<reference evidence="3 4" key="1">
    <citation type="submission" date="2021-06" db="EMBL/GenBank/DDBJ databases">
        <title>Sphingomonas sp. XMGL2, whole genome shotgun sequencing project.</title>
        <authorList>
            <person name="Zhao G."/>
            <person name="Shen L."/>
        </authorList>
    </citation>
    <scope>NUCLEOTIDE SEQUENCE [LARGE SCALE GENOMIC DNA]</scope>
    <source>
        <strain evidence="3 4">XMGL2</strain>
    </source>
</reference>
<dbReference type="CDD" id="cd04647">
    <property type="entry name" value="LbH_MAT_like"/>
    <property type="match status" value="1"/>
</dbReference>
<proteinExistence type="inferred from homology"/>
<dbReference type="InterPro" id="IPR001451">
    <property type="entry name" value="Hexapep"/>
</dbReference>
<evidence type="ECO:0000256" key="1">
    <source>
        <dbReference type="ARBA" id="ARBA00007274"/>
    </source>
</evidence>
<keyword evidence="2 3" id="KW-0808">Transferase</keyword>
<comment type="similarity">
    <text evidence="1">Belongs to the transferase hexapeptide repeat family.</text>
</comment>
<dbReference type="PANTHER" id="PTHR43300">
    <property type="entry name" value="ACETYLTRANSFERASE"/>
    <property type="match status" value="1"/>
</dbReference>
<protein>
    <submittedName>
        <fullName evidence="3">Acyltransferase</fullName>
    </submittedName>
</protein>
<evidence type="ECO:0000256" key="2">
    <source>
        <dbReference type="ARBA" id="ARBA00023315"/>
    </source>
</evidence>
<sequence length="202" mass="22010">MIGLVRRFIARRAMRTGKGRGLWVRLCRPSPRDYAEYLRRHGGFQSIGERCSILNTTAFLDPAYVRIGNNVHFAACTLIGHDGSVGMMEAAYGVRIDAVGKIDIRDNVFIGHQAIIMPGVTIGPDAVVAAGAVVTRDVPPDSIVAGVPARPIGTVSDLLARRQAEAGDLPWAALLAERGDRFDPALERRLVAARRRHFYPEG</sequence>
<evidence type="ECO:0000313" key="3">
    <source>
        <dbReference type="EMBL" id="MBU3078401.1"/>
    </source>
</evidence>
<dbReference type="PANTHER" id="PTHR43300:SF11">
    <property type="entry name" value="ACETYLTRANSFERASE RV3034C-RELATED"/>
    <property type="match status" value="1"/>
</dbReference>
<dbReference type="InterPro" id="IPR050179">
    <property type="entry name" value="Trans_hexapeptide_repeat"/>
</dbReference>
<dbReference type="Proteomes" id="UP000776276">
    <property type="component" value="Unassembled WGS sequence"/>
</dbReference>
<keyword evidence="4" id="KW-1185">Reference proteome</keyword>
<evidence type="ECO:0000313" key="4">
    <source>
        <dbReference type="Proteomes" id="UP000776276"/>
    </source>
</evidence>
<dbReference type="InterPro" id="IPR018357">
    <property type="entry name" value="Hexapep_transf_CS"/>
</dbReference>
<gene>
    <name evidence="3" type="ORF">KOF26_11025</name>
</gene>
<accession>A0ABS6BKQ8</accession>
<name>A0ABS6BKQ8_9SPHN</name>
<organism evidence="3 4">
    <name type="scientific">Sphingomonas quercus</name>
    <dbReference type="NCBI Taxonomy" id="2842451"/>
    <lineage>
        <taxon>Bacteria</taxon>
        <taxon>Pseudomonadati</taxon>
        <taxon>Pseudomonadota</taxon>
        <taxon>Alphaproteobacteria</taxon>
        <taxon>Sphingomonadales</taxon>
        <taxon>Sphingomonadaceae</taxon>
        <taxon>Sphingomonas</taxon>
    </lineage>
</organism>
<keyword evidence="2 3" id="KW-0012">Acyltransferase</keyword>
<comment type="caution">
    <text evidence="3">The sequence shown here is derived from an EMBL/GenBank/DDBJ whole genome shotgun (WGS) entry which is preliminary data.</text>
</comment>
<dbReference type="GO" id="GO:0016746">
    <property type="term" value="F:acyltransferase activity"/>
    <property type="evidence" value="ECO:0007669"/>
    <property type="project" value="UniProtKB-KW"/>
</dbReference>
<dbReference type="RefSeq" id="WP_216324554.1">
    <property type="nucleotide sequence ID" value="NZ_JAHKRT010000005.1"/>
</dbReference>